<dbReference type="AlphaFoldDB" id="A0A3L8E0J4"/>
<feature type="compositionally biased region" description="Low complexity" evidence="11">
    <location>
        <begin position="330"/>
        <end position="351"/>
    </location>
</feature>
<dbReference type="PROSITE" id="PS50071">
    <property type="entry name" value="HOMEOBOX_2"/>
    <property type="match status" value="1"/>
</dbReference>
<evidence type="ECO:0000313" key="14">
    <source>
        <dbReference type="Proteomes" id="UP000279307"/>
    </source>
</evidence>
<dbReference type="EMBL" id="QOIP01000002">
    <property type="protein sequence ID" value="RLU26013.1"/>
    <property type="molecule type" value="Genomic_DNA"/>
</dbReference>
<evidence type="ECO:0000256" key="7">
    <source>
        <dbReference type="ARBA" id="ARBA00023163"/>
    </source>
</evidence>
<keyword evidence="6 9" id="KW-0371">Homeobox</keyword>
<evidence type="ECO:0000256" key="10">
    <source>
        <dbReference type="RuleBase" id="RU000682"/>
    </source>
</evidence>
<accession>A0A3L8E0J4</accession>
<dbReference type="InterPro" id="IPR050877">
    <property type="entry name" value="EMX-VAX-Noto_Homeobox_TFs"/>
</dbReference>
<keyword evidence="3" id="KW-0678">Repressor</keyword>
<proteinExistence type="predicted"/>
<dbReference type="SUPFAM" id="SSF46689">
    <property type="entry name" value="Homeodomain-like"/>
    <property type="match status" value="1"/>
</dbReference>
<evidence type="ECO:0000256" key="11">
    <source>
        <dbReference type="SAM" id="MobiDB-lite"/>
    </source>
</evidence>
<comment type="subcellular location">
    <subcellularLocation>
        <location evidence="1 9 10">Nucleus</location>
    </subcellularLocation>
</comment>
<dbReference type="Pfam" id="PF00046">
    <property type="entry name" value="Homeodomain"/>
    <property type="match status" value="1"/>
</dbReference>
<evidence type="ECO:0000256" key="2">
    <source>
        <dbReference type="ARBA" id="ARBA00022473"/>
    </source>
</evidence>
<organism evidence="13 14">
    <name type="scientific">Ooceraea biroi</name>
    <name type="common">Clonal raider ant</name>
    <name type="synonym">Cerapachys biroi</name>
    <dbReference type="NCBI Taxonomy" id="2015173"/>
    <lineage>
        <taxon>Eukaryota</taxon>
        <taxon>Metazoa</taxon>
        <taxon>Ecdysozoa</taxon>
        <taxon>Arthropoda</taxon>
        <taxon>Hexapoda</taxon>
        <taxon>Insecta</taxon>
        <taxon>Pterygota</taxon>
        <taxon>Neoptera</taxon>
        <taxon>Endopterygota</taxon>
        <taxon>Hymenoptera</taxon>
        <taxon>Apocrita</taxon>
        <taxon>Aculeata</taxon>
        <taxon>Formicoidea</taxon>
        <taxon>Formicidae</taxon>
        <taxon>Dorylinae</taxon>
        <taxon>Ooceraea</taxon>
    </lineage>
</organism>
<protein>
    <recommendedName>
        <fullName evidence="12">Homeobox domain-containing protein</fullName>
    </recommendedName>
</protein>
<dbReference type="FunFam" id="1.10.10.60:FF:000450">
    <property type="entry name" value="Homeobox protein notochord"/>
    <property type="match status" value="1"/>
</dbReference>
<dbReference type="PANTHER" id="PTHR24339:SF67">
    <property type="entry name" value="GNOT1 HOMEODOMAIN PROTEIN-RELATED"/>
    <property type="match status" value="1"/>
</dbReference>
<sequence>MLERSMDVRAYRALKKNNIILSRITMETSDPSGRLTTEDLSDCISDSSHSESQLRAFQSYERIKELNLSIDKTKEDGSTEPKDFHLNLESGNRTSLRFDEFPCENPTRNLTMALNKTKDFSYSANNLSEMNYPLDRPNENEESADAASALCRSKNPTGKTVLFNLRETKQRSPHGSLSSLDRYSKDLNFVVEKEMKDFGLLKNYNLDRMKEFNFSLDRMRDGHISSLALERLRGGAGLLENQSILEHKEFRNLQVQPRNPDLEAIALERMRRSHLLGTELSAQNLSTQVPHSHPITHMQHSQQQQQQQVKSFTIDAILGLRNNQREKRSQQQQYRKQGQESTTKNGNSSSASGGGGKVKRVRTIFTAEQLERLEGEFARQQYMVGPERLYLAHALRLTEAQVKVWFQNRRIKWRKLHHEQQSQRVHEFQRTLNSSLEHEDSNEADKW</sequence>
<evidence type="ECO:0000256" key="4">
    <source>
        <dbReference type="ARBA" id="ARBA00023015"/>
    </source>
</evidence>
<keyword evidence="7" id="KW-0804">Transcription</keyword>
<evidence type="ECO:0000256" key="6">
    <source>
        <dbReference type="ARBA" id="ARBA00023155"/>
    </source>
</evidence>
<reference evidence="13 14" key="1">
    <citation type="journal article" date="2018" name="Genome Res.">
        <title>The genomic architecture and molecular evolution of ant odorant receptors.</title>
        <authorList>
            <person name="McKenzie S.K."/>
            <person name="Kronauer D.J.C."/>
        </authorList>
    </citation>
    <scope>NUCLEOTIDE SEQUENCE [LARGE SCALE GENOMIC DNA]</scope>
    <source>
        <strain evidence="13">Clonal line C1</strain>
    </source>
</reference>
<keyword evidence="4" id="KW-0805">Transcription regulation</keyword>
<dbReference type="OrthoDB" id="6159439at2759"/>
<evidence type="ECO:0000256" key="1">
    <source>
        <dbReference type="ARBA" id="ARBA00004123"/>
    </source>
</evidence>
<dbReference type="GO" id="GO:0007417">
    <property type="term" value="P:central nervous system development"/>
    <property type="evidence" value="ECO:0007669"/>
    <property type="project" value="TreeGrafter"/>
</dbReference>
<dbReference type="PANTHER" id="PTHR24339">
    <property type="entry name" value="HOMEOBOX PROTEIN EMX-RELATED"/>
    <property type="match status" value="1"/>
</dbReference>
<dbReference type="GO" id="GO:0000981">
    <property type="term" value="F:DNA-binding transcription factor activity, RNA polymerase II-specific"/>
    <property type="evidence" value="ECO:0007669"/>
    <property type="project" value="InterPro"/>
</dbReference>
<feature type="domain" description="Homeobox" evidence="12">
    <location>
        <begin position="356"/>
        <end position="416"/>
    </location>
</feature>
<dbReference type="GO" id="GO:0030182">
    <property type="term" value="P:neuron differentiation"/>
    <property type="evidence" value="ECO:0007669"/>
    <property type="project" value="TreeGrafter"/>
</dbReference>
<feature type="DNA-binding region" description="Homeobox" evidence="9">
    <location>
        <begin position="358"/>
        <end position="417"/>
    </location>
</feature>
<evidence type="ECO:0000256" key="3">
    <source>
        <dbReference type="ARBA" id="ARBA00022491"/>
    </source>
</evidence>
<dbReference type="Gene3D" id="1.10.10.60">
    <property type="entry name" value="Homeodomain-like"/>
    <property type="match status" value="1"/>
</dbReference>
<dbReference type="InterPro" id="IPR017970">
    <property type="entry name" value="Homeobox_CS"/>
</dbReference>
<feature type="region of interest" description="Disordered" evidence="11">
    <location>
        <begin position="321"/>
        <end position="360"/>
    </location>
</feature>
<gene>
    <name evidence="13" type="ORF">DMN91_002176</name>
</gene>
<keyword evidence="5 9" id="KW-0238">DNA-binding</keyword>
<dbReference type="CDD" id="cd00086">
    <property type="entry name" value="homeodomain"/>
    <property type="match status" value="1"/>
</dbReference>
<evidence type="ECO:0000259" key="12">
    <source>
        <dbReference type="PROSITE" id="PS50071"/>
    </source>
</evidence>
<comment type="caution">
    <text evidence="13">The sequence shown here is derived from an EMBL/GenBank/DDBJ whole genome shotgun (WGS) entry which is preliminary data.</text>
</comment>
<evidence type="ECO:0000256" key="8">
    <source>
        <dbReference type="ARBA" id="ARBA00023242"/>
    </source>
</evidence>
<evidence type="ECO:0000313" key="13">
    <source>
        <dbReference type="EMBL" id="RLU26013.1"/>
    </source>
</evidence>
<dbReference type="PROSITE" id="PS00027">
    <property type="entry name" value="HOMEOBOX_1"/>
    <property type="match status" value="1"/>
</dbReference>
<dbReference type="GO" id="GO:0005634">
    <property type="term" value="C:nucleus"/>
    <property type="evidence" value="ECO:0007669"/>
    <property type="project" value="UniProtKB-SubCell"/>
</dbReference>
<dbReference type="SMART" id="SM00389">
    <property type="entry name" value="HOX"/>
    <property type="match status" value="1"/>
</dbReference>
<dbReference type="InterPro" id="IPR001356">
    <property type="entry name" value="HD"/>
</dbReference>
<name>A0A3L8E0J4_OOCBI</name>
<evidence type="ECO:0000256" key="9">
    <source>
        <dbReference type="PROSITE-ProRule" id="PRU00108"/>
    </source>
</evidence>
<evidence type="ECO:0000256" key="5">
    <source>
        <dbReference type="ARBA" id="ARBA00023125"/>
    </source>
</evidence>
<dbReference type="GO" id="GO:0000978">
    <property type="term" value="F:RNA polymerase II cis-regulatory region sequence-specific DNA binding"/>
    <property type="evidence" value="ECO:0007669"/>
    <property type="project" value="TreeGrafter"/>
</dbReference>
<feature type="region of interest" description="Disordered" evidence="11">
    <location>
        <begin position="286"/>
        <end position="308"/>
    </location>
</feature>
<keyword evidence="8 9" id="KW-0539">Nucleus</keyword>
<keyword evidence="2" id="KW-0217">Developmental protein</keyword>
<dbReference type="Proteomes" id="UP000279307">
    <property type="component" value="Chromosome 2"/>
</dbReference>
<dbReference type="InterPro" id="IPR009057">
    <property type="entry name" value="Homeodomain-like_sf"/>
</dbReference>